<accession>A0A017HPH9</accession>
<sequence length="42" mass="4143">MGDDLDLGQGVVGAMPSVMVKPQAKSSMSAGVAIITACVPPL</sequence>
<name>A0A017HPH9_9RHOB</name>
<protein>
    <submittedName>
        <fullName evidence="1">Uncharacterized protein</fullName>
    </submittedName>
</protein>
<dbReference type="Proteomes" id="UP000019666">
    <property type="component" value="Unassembled WGS sequence"/>
</dbReference>
<evidence type="ECO:0000313" key="2">
    <source>
        <dbReference type="Proteomes" id="UP000019666"/>
    </source>
</evidence>
<proteinExistence type="predicted"/>
<dbReference type="HOGENOM" id="CLU_3257345_0_0_5"/>
<keyword evidence="2" id="KW-1185">Reference proteome</keyword>
<dbReference type="AlphaFoldDB" id="A0A017HPH9"/>
<comment type="caution">
    <text evidence="1">The sequence shown here is derived from an EMBL/GenBank/DDBJ whole genome shotgun (WGS) entry which is preliminary data.</text>
</comment>
<organism evidence="1 2">
    <name type="scientific">Rubellimicrobium mesophilum DSM 19309</name>
    <dbReference type="NCBI Taxonomy" id="442562"/>
    <lineage>
        <taxon>Bacteria</taxon>
        <taxon>Pseudomonadati</taxon>
        <taxon>Pseudomonadota</taxon>
        <taxon>Alphaproteobacteria</taxon>
        <taxon>Rhodobacterales</taxon>
        <taxon>Roseobacteraceae</taxon>
        <taxon>Rubellimicrobium</taxon>
    </lineage>
</organism>
<dbReference type="EMBL" id="AOSK01000053">
    <property type="protein sequence ID" value="EYD76291.1"/>
    <property type="molecule type" value="Genomic_DNA"/>
</dbReference>
<evidence type="ECO:0000313" key="1">
    <source>
        <dbReference type="EMBL" id="EYD76291.1"/>
    </source>
</evidence>
<reference evidence="1 2" key="1">
    <citation type="submission" date="2013-02" db="EMBL/GenBank/DDBJ databases">
        <authorList>
            <person name="Fiebig A."/>
            <person name="Goeker M."/>
            <person name="Klenk H.-P.P."/>
        </authorList>
    </citation>
    <scope>NUCLEOTIDE SEQUENCE [LARGE SCALE GENOMIC DNA]</scope>
    <source>
        <strain evidence="1 2">DSM 19309</strain>
    </source>
</reference>
<dbReference type="STRING" id="442562.Rumeso_02140"/>
<gene>
    <name evidence="1" type="ORF">Rumeso_02140</name>
</gene>